<keyword evidence="3" id="KW-0812">Transmembrane</keyword>
<name>B6AJA3_CRYMR</name>
<comment type="similarity">
    <text evidence="1">Belongs to the AB hydrolase superfamily. AB hydrolase 2 family.</text>
</comment>
<feature type="transmembrane region" description="Helical" evidence="3">
    <location>
        <begin position="55"/>
        <end position="77"/>
    </location>
</feature>
<evidence type="ECO:0000313" key="6">
    <source>
        <dbReference type="Proteomes" id="UP000001460"/>
    </source>
</evidence>
<keyword evidence="3" id="KW-1133">Transmembrane helix</keyword>
<dbReference type="PANTHER" id="PTHR10655:SF17">
    <property type="entry name" value="LYSOPHOSPHOLIPASE-LIKE PROTEIN 1"/>
    <property type="match status" value="1"/>
</dbReference>
<sequence>MIEKGDGYGGEGYNYVSEYYNSVFIWLHGRGDTADSFLRYIQIFQQYKSLRRTKIILLTAPIISLSYLEGYPFRAWFDMLKFEPLFPEKPEHLFKTSSRIINIVLKEIEKGIKSSRIGIGGFSQGAASSYFISLSSIKCTFGFCIVVGGWLPLINNFCEKKEVELLNNYITFEVTDDVKKNTKFLILHGESDPRVPLFWSKRCQDIVLSIIKPKNYQNKIYPNIGHTISIRMENDFLEFMAKCLEIC</sequence>
<dbReference type="Proteomes" id="UP000001460">
    <property type="component" value="Unassembled WGS sequence"/>
</dbReference>
<proteinExistence type="inferred from homology"/>
<dbReference type="InterPro" id="IPR003140">
    <property type="entry name" value="PLipase/COase/thioEstase"/>
</dbReference>
<dbReference type="Gene3D" id="3.40.50.1820">
    <property type="entry name" value="alpha/beta hydrolase"/>
    <property type="match status" value="1"/>
</dbReference>
<evidence type="ECO:0000256" key="1">
    <source>
        <dbReference type="ARBA" id="ARBA00006499"/>
    </source>
</evidence>
<dbReference type="SUPFAM" id="SSF53474">
    <property type="entry name" value="alpha/beta-Hydrolases"/>
    <property type="match status" value="1"/>
</dbReference>
<dbReference type="OrthoDB" id="2418081at2759"/>
<keyword evidence="3" id="KW-0472">Membrane</keyword>
<accession>B6AJA3</accession>
<dbReference type="InterPro" id="IPR029058">
    <property type="entry name" value="AB_hydrolase_fold"/>
</dbReference>
<dbReference type="InterPro" id="IPR050565">
    <property type="entry name" value="LYPA1-2/EST-like"/>
</dbReference>
<feature type="domain" description="Phospholipase/carboxylesterase/thioesterase" evidence="4">
    <location>
        <begin position="22"/>
        <end position="243"/>
    </location>
</feature>
<keyword evidence="6" id="KW-1185">Reference proteome</keyword>
<dbReference type="GO" id="GO:0005737">
    <property type="term" value="C:cytoplasm"/>
    <property type="evidence" value="ECO:0007669"/>
    <property type="project" value="TreeGrafter"/>
</dbReference>
<evidence type="ECO:0000313" key="5">
    <source>
        <dbReference type="EMBL" id="EEA08241.1"/>
    </source>
</evidence>
<organism evidence="5 6">
    <name type="scientific">Cryptosporidium muris (strain RN66)</name>
    <dbReference type="NCBI Taxonomy" id="441375"/>
    <lineage>
        <taxon>Eukaryota</taxon>
        <taxon>Sar</taxon>
        <taxon>Alveolata</taxon>
        <taxon>Apicomplexa</taxon>
        <taxon>Conoidasida</taxon>
        <taxon>Coccidia</taxon>
        <taxon>Eucoccidiorida</taxon>
        <taxon>Eimeriorina</taxon>
        <taxon>Cryptosporidiidae</taxon>
        <taxon>Cryptosporidium</taxon>
    </lineage>
</organism>
<dbReference type="PANTHER" id="PTHR10655">
    <property type="entry name" value="LYSOPHOSPHOLIPASE-RELATED"/>
    <property type="match status" value="1"/>
</dbReference>
<reference evidence="5" key="1">
    <citation type="submission" date="2008-06" db="EMBL/GenBank/DDBJ databases">
        <authorList>
            <person name="Lorenzi H."/>
            <person name="Inman J."/>
            <person name="Miller J."/>
            <person name="Schobel S."/>
            <person name="Amedeo P."/>
            <person name="Caler E.V."/>
            <person name="da Silva J."/>
        </authorList>
    </citation>
    <scope>NUCLEOTIDE SEQUENCE [LARGE SCALE GENOMIC DNA]</scope>
    <source>
        <strain evidence="5">RN66</strain>
    </source>
</reference>
<dbReference type="RefSeq" id="XP_002142590.1">
    <property type="nucleotide sequence ID" value="XM_002142554.1"/>
</dbReference>
<dbReference type="STRING" id="441375.B6AJA3"/>
<gene>
    <name evidence="5" type="ORF">CMU_019840</name>
</gene>
<dbReference type="AlphaFoldDB" id="B6AJA3"/>
<feature type="transmembrane region" description="Helical" evidence="3">
    <location>
        <begin position="130"/>
        <end position="151"/>
    </location>
</feature>
<dbReference type="Pfam" id="PF02230">
    <property type="entry name" value="Abhydrolase_2"/>
    <property type="match status" value="1"/>
</dbReference>
<dbReference type="GO" id="GO:0106435">
    <property type="term" value="F:carboxylesterase activity"/>
    <property type="evidence" value="ECO:0007669"/>
    <property type="project" value="UniProtKB-EC"/>
</dbReference>
<evidence type="ECO:0000256" key="2">
    <source>
        <dbReference type="ARBA" id="ARBA00022801"/>
    </source>
</evidence>
<dbReference type="VEuPathDB" id="CryptoDB:CMU_019840"/>
<dbReference type="EC" id="3.1.1.1" evidence="5"/>
<keyword evidence="2 5" id="KW-0378">Hydrolase</keyword>
<dbReference type="GO" id="GO:0008474">
    <property type="term" value="F:palmitoyl-(protein) hydrolase activity"/>
    <property type="evidence" value="ECO:0007669"/>
    <property type="project" value="TreeGrafter"/>
</dbReference>
<evidence type="ECO:0000259" key="4">
    <source>
        <dbReference type="Pfam" id="PF02230"/>
    </source>
</evidence>
<dbReference type="GeneID" id="6997717"/>
<dbReference type="eggNOG" id="KOG2112">
    <property type="taxonomic scope" value="Eukaryota"/>
</dbReference>
<dbReference type="EMBL" id="DS989738">
    <property type="protein sequence ID" value="EEA08241.1"/>
    <property type="molecule type" value="Genomic_DNA"/>
</dbReference>
<protein>
    <submittedName>
        <fullName evidence="5">Phospholipase/carboxylesterase family protein</fullName>
        <ecNumber evidence="5">3.1.1.1</ecNumber>
    </submittedName>
</protein>
<evidence type="ECO:0000256" key="3">
    <source>
        <dbReference type="SAM" id="Phobius"/>
    </source>
</evidence>